<evidence type="ECO:0000313" key="10">
    <source>
        <dbReference type="Proteomes" id="UP001162087"/>
    </source>
</evidence>
<dbReference type="GeneID" id="80926248"/>
<comment type="catalytic activity">
    <reaction evidence="6">
        <text>L-glutamine + H2O = L-glutamate + NH4(+)</text>
        <dbReference type="Rhea" id="RHEA:15889"/>
        <dbReference type="ChEBI" id="CHEBI:15377"/>
        <dbReference type="ChEBI" id="CHEBI:28938"/>
        <dbReference type="ChEBI" id="CHEBI:29985"/>
        <dbReference type="ChEBI" id="CHEBI:58359"/>
        <dbReference type="EC" id="3.5.1.2"/>
    </reaction>
</comment>
<gene>
    <name evidence="9" type="primary">SKDI13G2250</name>
    <name evidence="9" type="ORF">SKDI_13G2250</name>
</gene>
<name>A0AA35J5N1_SACK1</name>
<dbReference type="InterPro" id="IPR002161">
    <property type="entry name" value="PdxT/SNO"/>
</dbReference>
<evidence type="ECO:0000256" key="6">
    <source>
        <dbReference type="ARBA" id="ARBA00049534"/>
    </source>
</evidence>
<dbReference type="GO" id="GO:0042823">
    <property type="term" value="P:pyridoxal phosphate biosynthetic process"/>
    <property type="evidence" value="ECO:0007669"/>
    <property type="project" value="InterPro"/>
</dbReference>
<evidence type="ECO:0000256" key="1">
    <source>
        <dbReference type="ARBA" id="ARBA00008345"/>
    </source>
</evidence>
<dbReference type="RefSeq" id="XP_056084257.1">
    <property type="nucleotide sequence ID" value="XM_056230328.1"/>
</dbReference>
<feature type="active site" description="Charge relay system" evidence="7">
    <location>
        <position position="203"/>
    </location>
</feature>
<keyword evidence="10" id="KW-1185">Reference proteome</keyword>
<dbReference type="AlphaFoldDB" id="A0AA35J5N1"/>
<proteinExistence type="inferred from homology"/>
<dbReference type="EMBL" id="OX365908">
    <property type="protein sequence ID" value="CAI4048244.1"/>
    <property type="molecule type" value="Genomic_DNA"/>
</dbReference>
<feature type="binding site" evidence="8">
    <location>
        <begin position="67"/>
        <end position="69"/>
    </location>
    <ligand>
        <name>L-glutamine</name>
        <dbReference type="ChEBI" id="CHEBI:58359"/>
    </ligand>
</feature>
<dbReference type="PROSITE" id="PS51130">
    <property type="entry name" value="PDXT_SNO_2"/>
    <property type="match status" value="1"/>
</dbReference>
<dbReference type="SUPFAM" id="SSF52317">
    <property type="entry name" value="Class I glutamine amidotransferase-like"/>
    <property type="match status" value="1"/>
</dbReference>
<dbReference type="CDD" id="cd01749">
    <property type="entry name" value="GATase1_PB"/>
    <property type="match status" value="1"/>
</dbReference>
<keyword evidence="4" id="KW-0315">Glutamine amidotransferase</keyword>
<dbReference type="NCBIfam" id="TIGR03800">
    <property type="entry name" value="PLP_synth_Pdx2"/>
    <property type="match status" value="1"/>
</dbReference>
<dbReference type="Proteomes" id="UP001162087">
    <property type="component" value="Chromosome 13"/>
</dbReference>
<evidence type="ECO:0000256" key="3">
    <source>
        <dbReference type="ARBA" id="ARBA00022801"/>
    </source>
</evidence>
<keyword evidence="3" id="KW-0378">Hydrolase</keyword>
<feature type="active site" description="Nucleophile" evidence="7">
    <location>
        <position position="100"/>
    </location>
</feature>
<sequence>MRSTKTKGLEKKMKVIGVLALQGAFLEHASHLEKCLATKNYEVEITIEIVKTPEDLAKCDALIIPGGESTSMSLIAQRTGLYPYLYEFVHNSNKVVWGTCAGLIFLSAQLENENALVKTLGVLKVDVRRNAFGRQAQSFTKECDFSKFIPGCDNFRATFIRAPVVEKILDPIAVKSLYELSMNGKNVVVAAQQNHNILVTSFHPELADNDIRFHDWFIRQFVCK</sequence>
<dbReference type="GO" id="GO:0004359">
    <property type="term" value="F:glutaminase activity"/>
    <property type="evidence" value="ECO:0007669"/>
    <property type="project" value="UniProtKB-EC"/>
</dbReference>
<feature type="binding site" evidence="8">
    <location>
        <position position="129"/>
    </location>
    <ligand>
        <name>L-glutamine</name>
        <dbReference type="ChEBI" id="CHEBI:58359"/>
    </ligand>
</feature>
<protein>
    <recommendedName>
        <fullName evidence="2">glutaminase</fullName>
        <ecNumber evidence="2">3.5.1.2</ecNumber>
    </recommendedName>
</protein>
<dbReference type="GO" id="GO:1903600">
    <property type="term" value="C:glutaminase complex"/>
    <property type="evidence" value="ECO:0007669"/>
    <property type="project" value="TreeGrafter"/>
</dbReference>
<dbReference type="PANTHER" id="PTHR31559:SF0">
    <property type="entry name" value="PYRIDOXAL 5'-PHOSPHATE SYNTHASE SUBUNIT SNO1-RELATED"/>
    <property type="match status" value="1"/>
</dbReference>
<dbReference type="PIRSF" id="PIRSF005639">
    <property type="entry name" value="Glut_amidoT_SNO"/>
    <property type="match status" value="1"/>
</dbReference>
<dbReference type="InterPro" id="IPR029062">
    <property type="entry name" value="Class_I_gatase-like"/>
</dbReference>
<evidence type="ECO:0000256" key="8">
    <source>
        <dbReference type="PIRSR" id="PIRSR005639-2"/>
    </source>
</evidence>
<reference evidence="9" key="1">
    <citation type="submission" date="2022-10" db="EMBL/GenBank/DDBJ databases">
        <authorList>
            <person name="Byrne P K."/>
        </authorList>
    </citation>
    <scope>NUCLEOTIDE SEQUENCE</scope>
    <source>
        <strain evidence="9">IFO1802</strain>
    </source>
</reference>
<evidence type="ECO:0000256" key="5">
    <source>
        <dbReference type="ARBA" id="ARBA00023239"/>
    </source>
</evidence>
<comment type="similarity">
    <text evidence="1">Belongs to the glutaminase PdxT/SNO family.</text>
</comment>
<feature type="binding site" evidence="8">
    <location>
        <begin position="160"/>
        <end position="161"/>
    </location>
    <ligand>
        <name>L-glutamine</name>
        <dbReference type="ChEBI" id="CHEBI:58359"/>
    </ligand>
</feature>
<organism evidence="9 10">
    <name type="scientific">Saccharomyces kudriavzevii (strain ATCC MYA-4449 / AS 2.2408 / CBS 8840 / NBRC 1802 / NCYC 2889)</name>
    <name type="common">Yeast</name>
    <dbReference type="NCBI Taxonomy" id="226230"/>
    <lineage>
        <taxon>Eukaryota</taxon>
        <taxon>Fungi</taxon>
        <taxon>Dikarya</taxon>
        <taxon>Ascomycota</taxon>
        <taxon>Saccharomycotina</taxon>
        <taxon>Saccharomycetes</taxon>
        <taxon>Saccharomycetales</taxon>
        <taxon>Saccharomycetaceae</taxon>
        <taxon>Saccharomyces</taxon>
    </lineage>
</organism>
<evidence type="ECO:0000313" key="9">
    <source>
        <dbReference type="EMBL" id="CAI4048244.1"/>
    </source>
</evidence>
<evidence type="ECO:0000256" key="7">
    <source>
        <dbReference type="PIRSR" id="PIRSR005639-1"/>
    </source>
</evidence>
<dbReference type="EC" id="3.5.1.2" evidence="2"/>
<dbReference type="Pfam" id="PF01174">
    <property type="entry name" value="SNO"/>
    <property type="match status" value="1"/>
</dbReference>
<keyword evidence="5" id="KW-0456">Lyase</keyword>
<dbReference type="PROSITE" id="PS01236">
    <property type="entry name" value="PDXT_SNO_1"/>
    <property type="match status" value="1"/>
</dbReference>
<dbReference type="PANTHER" id="PTHR31559">
    <property type="entry name" value="PYRIDOXAL 5'-PHOSPHATE SYNTHASE SUBUNIT SNO"/>
    <property type="match status" value="1"/>
</dbReference>
<dbReference type="Gene3D" id="3.40.50.880">
    <property type="match status" value="1"/>
</dbReference>
<dbReference type="GO" id="GO:0016829">
    <property type="term" value="F:lyase activity"/>
    <property type="evidence" value="ECO:0007669"/>
    <property type="project" value="UniProtKB-KW"/>
</dbReference>
<dbReference type="GO" id="GO:0008614">
    <property type="term" value="P:pyridoxine metabolic process"/>
    <property type="evidence" value="ECO:0007669"/>
    <property type="project" value="TreeGrafter"/>
</dbReference>
<dbReference type="GO" id="GO:0005829">
    <property type="term" value="C:cytosol"/>
    <property type="evidence" value="ECO:0007669"/>
    <property type="project" value="TreeGrafter"/>
</dbReference>
<feature type="active site" description="Charge relay system" evidence="7">
    <location>
        <position position="205"/>
    </location>
</feature>
<evidence type="ECO:0000256" key="4">
    <source>
        <dbReference type="ARBA" id="ARBA00022962"/>
    </source>
</evidence>
<accession>A0AA35J5N1</accession>
<evidence type="ECO:0000256" key="2">
    <source>
        <dbReference type="ARBA" id="ARBA00012918"/>
    </source>
</evidence>
<dbReference type="InterPro" id="IPR021196">
    <property type="entry name" value="PdxT/SNO_CS"/>
</dbReference>
<dbReference type="PROSITE" id="PS51273">
    <property type="entry name" value="GATASE_TYPE_1"/>
    <property type="match status" value="1"/>
</dbReference>